<keyword evidence="3" id="KW-1185">Reference proteome</keyword>
<accession>A0A378KYZ5</accession>
<gene>
    <name evidence="1" type="ORF">Lqua_2499</name>
    <name evidence="2" type="ORF">NCTC12376_02655</name>
</gene>
<dbReference type="SUPFAM" id="SSF53474">
    <property type="entry name" value="alpha/beta-Hydrolases"/>
    <property type="match status" value="1"/>
</dbReference>
<keyword evidence="2" id="KW-0282">Flagellum</keyword>
<evidence type="ECO:0000313" key="2">
    <source>
        <dbReference type="EMBL" id="STY18831.1"/>
    </source>
</evidence>
<reference evidence="2 4" key="2">
    <citation type="submission" date="2018-06" db="EMBL/GenBank/DDBJ databases">
        <authorList>
            <consortium name="Pathogen Informatics"/>
            <person name="Doyle S."/>
        </authorList>
    </citation>
    <scope>NUCLEOTIDE SEQUENCE [LARGE SCALE GENOMIC DNA]</scope>
    <source>
        <strain evidence="2 4">NCTC12376</strain>
    </source>
</reference>
<sequence length="258" mass="29829">MERITRMILIFFFISTSLWADQLEISIDQNSVRLPYWPAQKLHYGAVMIVHGGDQPQWSELLAQCAKQLAANGWSVVLLNCNSDNSVPWIKQLPEVISSLRQNKNKRIIMIHYGEQLNQSLDYFSKPQSKMINGLVLISAYGESSTKDKSLSFRFPIFDVAGQFDYENVLTQMHHRKKEFKDRPYLAVEMPGADHDYEYNQRLLVSFVHGWMTKLPETQTQPRPILESYIEPVYSSQSQIVSITHSDWTGFIDNPVEP</sequence>
<evidence type="ECO:0000313" key="1">
    <source>
        <dbReference type="EMBL" id="KTD46396.1"/>
    </source>
</evidence>
<dbReference type="EMBL" id="UGOW01000001">
    <property type="protein sequence ID" value="STY18831.1"/>
    <property type="molecule type" value="Genomic_DNA"/>
</dbReference>
<keyword evidence="2" id="KW-0966">Cell projection</keyword>
<keyword evidence="2" id="KW-0969">Cilium</keyword>
<dbReference type="RefSeq" id="WP_058474638.1">
    <property type="nucleotide sequence ID" value="NZ_CAAAIL010000001.1"/>
</dbReference>
<reference evidence="1 3" key="1">
    <citation type="submission" date="2015-11" db="EMBL/GenBank/DDBJ databases">
        <title>Genomic analysis of 38 Legionella species identifies large and diverse effector repertoires.</title>
        <authorList>
            <person name="Burstein D."/>
            <person name="Amaro F."/>
            <person name="Zusman T."/>
            <person name="Lifshitz Z."/>
            <person name="Cohen O."/>
            <person name="Gilbert J.A."/>
            <person name="Pupko T."/>
            <person name="Shuman H.A."/>
            <person name="Segal G."/>
        </authorList>
    </citation>
    <scope>NUCLEOTIDE SEQUENCE [LARGE SCALE GENOMIC DNA]</scope>
    <source>
        <strain evidence="1 3">ATCC 49507</strain>
    </source>
</reference>
<dbReference type="EMBL" id="LNYR01000034">
    <property type="protein sequence ID" value="KTD46396.1"/>
    <property type="molecule type" value="Genomic_DNA"/>
</dbReference>
<evidence type="ECO:0000313" key="3">
    <source>
        <dbReference type="Proteomes" id="UP000054639"/>
    </source>
</evidence>
<dbReference type="Proteomes" id="UP000054639">
    <property type="component" value="Unassembled WGS sequence"/>
</dbReference>
<dbReference type="Proteomes" id="UP000254230">
    <property type="component" value="Unassembled WGS sequence"/>
</dbReference>
<dbReference type="AlphaFoldDB" id="A0A378KYZ5"/>
<evidence type="ECO:0000313" key="4">
    <source>
        <dbReference type="Proteomes" id="UP000254230"/>
    </source>
</evidence>
<dbReference type="InterPro" id="IPR029058">
    <property type="entry name" value="AB_hydrolase_fold"/>
</dbReference>
<dbReference type="OrthoDB" id="5644501at2"/>
<protein>
    <submittedName>
        <fullName evidence="2">ATPases involved in biogenesis of archaeal flagella</fullName>
    </submittedName>
</protein>
<organism evidence="2 4">
    <name type="scientific">Legionella quateirensis</name>
    <dbReference type="NCBI Taxonomy" id="45072"/>
    <lineage>
        <taxon>Bacteria</taxon>
        <taxon>Pseudomonadati</taxon>
        <taxon>Pseudomonadota</taxon>
        <taxon>Gammaproteobacteria</taxon>
        <taxon>Legionellales</taxon>
        <taxon>Legionellaceae</taxon>
        <taxon>Legionella</taxon>
    </lineage>
</organism>
<dbReference type="STRING" id="45072.Lqua_2499"/>
<proteinExistence type="predicted"/>
<name>A0A378KYZ5_9GAMM</name>